<evidence type="ECO:0000313" key="1">
    <source>
        <dbReference type="EMBL" id="MBB5778836.1"/>
    </source>
</evidence>
<gene>
    <name evidence="1" type="ORF">HD596_005592</name>
</gene>
<name>A0A7W9G820_9ACTN</name>
<reference evidence="1 2" key="1">
    <citation type="submission" date="2020-08" db="EMBL/GenBank/DDBJ databases">
        <title>Sequencing the genomes of 1000 actinobacteria strains.</title>
        <authorList>
            <person name="Klenk H.-P."/>
        </authorList>
    </citation>
    <scope>NUCLEOTIDE SEQUENCE [LARGE SCALE GENOMIC DNA]</scope>
    <source>
        <strain evidence="1 2">DSM 45507</strain>
    </source>
</reference>
<sequence>MVRWGGANGRPQFNVMSGYIQGIQHGWAQLSGAKKGDWVTLDVTTDGGRTWGYCGPFEARWDGEIVITPAARTSSDPNLKFRACGAPAGVPGSRAVCTTPW</sequence>
<protein>
    <submittedName>
        <fullName evidence="1">Uncharacterized protein</fullName>
    </submittedName>
</protein>
<dbReference type="Proteomes" id="UP000579153">
    <property type="component" value="Unassembled WGS sequence"/>
</dbReference>
<comment type="caution">
    <text evidence="1">The sequence shown here is derived from an EMBL/GenBank/DDBJ whole genome shotgun (WGS) entry which is preliminary data.</text>
</comment>
<dbReference type="AlphaFoldDB" id="A0A7W9G820"/>
<organism evidence="1 2">
    <name type="scientific">Nonomuraea jabiensis</name>
    <dbReference type="NCBI Taxonomy" id="882448"/>
    <lineage>
        <taxon>Bacteria</taxon>
        <taxon>Bacillati</taxon>
        <taxon>Actinomycetota</taxon>
        <taxon>Actinomycetes</taxon>
        <taxon>Streptosporangiales</taxon>
        <taxon>Streptosporangiaceae</taxon>
        <taxon>Nonomuraea</taxon>
    </lineage>
</organism>
<evidence type="ECO:0000313" key="2">
    <source>
        <dbReference type="Proteomes" id="UP000579153"/>
    </source>
</evidence>
<keyword evidence="2" id="KW-1185">Reference proteome</keyword>
<dbReference type="RefSeq" id="WP_185072228.1">
    <property type="nucleotide sequence ID" value="NZ_JACHMB010000001.1"/>
</dbReference>
<proteinExistence type="predicted"/>
<accession>A0A7W9G820</accession>
<dbReference type="EMBL" id="JACHMB010000001">
    <property type="protein sequence ID" value="MBB5778836.1"/>
    <property type="molecule type" value="Genomic_DNA"/>
</dbReference>